<organism evidence="2 3">
    <name type="scientific">Streptomyces vietnamensis</name>
    <dbReference type="NCBI Taxonomy" id="362257"/>
    <lineage>
        <taxon>Bacteria</taxon>
        <taxon>Bacillati</taxon>
        <taxon>Actinomycetota</taxon>
        <taxon>Actinomycetes</taxon>
        <taxon>Kitasatosporales</taxon>
        <taxon>Streptomycetaceae</taxon>
        <taxon>Streptomyces</taxon>
    </lineage>
</organism>
<keyword evidence="1" id="KW-0732">Signal</keyword>
<keyword evidence="3" id="KW-1185">Reference proteome</keyword>
<dbReference type="HOGENOM" id="CLU_2774346_0_0_11"/>
<dbReference type="EMBL" id="CP010407">
    <property type="protein sequence ID" value="AJF63668.1"/>
    <property type="molecule type" value="Genomic_DNA"/>
</dbReference>
<proteinExistence type="predicted"/>
<accession>A0A0B5I214</accession>
<evidence type="ECO:0000313" key="2">
    <source>
        <dbReference type="EMBL" id="AJF63668.1"/>
    </source>
</evidence>
<feature type="signal peptide" evidence="1">
    <location>
        <begin position="1"/>
        <end position="32"/>
    </location>
</feature>
<dbReference type="AlphaFoldDB" id="A0A0B5I214"/>
<protein>
    <submittedName>
        <fullName evidence="2">Uncharacterized protein</fullName>
    </submittedName>
</protein>
<dbReference type="RefSeq" id="WP_041127753.1">
    <property type="nucleotide sequence ID" value="NZ_CP010407.1"/>
</dbReference>
<sequence length="69" mass="6850">MGISVQRIGQRVMGAAVVAVMAGLFAAGGAQAATSSESVLADVTAGVQIDLSGIGVSCTAARPEDDRWT</sequence>
<dbReference type="Proteomes" id="UP000031774">
    <property type="component" value="Chromosome"/>
</dbReference>
<gene>
    <name evidence="2" type="ORF">SVTN_03495</name>
</gene>
<evidence type="ECO:0000313" key="3">
    <source>
        <dbReference type="Proteomes" id="UP000031774"/>
    </source>
</evidence>
<name>A0A0B5I214_9ACTN</name>
<reference evidence="2 3" key="1">
    <citation type="submission" date="2014-12" db="EMBL/GenBank/DDBJ databases">
        <title>Complete genome sequence of Streptomyces vietnamensis strain GIMV4.0001, a genetic manipulable producer of the benzoisochromanequinone antibiotic granaticin.</title>
        <authorList>
            <person name="Deng M.R."/>
            <person name="Guo J."/>
            <person name="Ma L.Y."/>
            <person name="Feng G.D."/>
            <person name="Mo C.Y."/>
            <person name="Zhu H.H."/>
        </authorList>
    </citation>
    <scope>NUCLEOTIDE SEQUENCE [LARGE SCALE GENOMIC DNA]</scope>
    <source>
        <strain evidence="3">GIMV4.0001</strain>
    </source>
</reference>
<feature type="chain" id="PRO_5002118087" evidence="1">
    <location>
        <begin position="33"/>
        <end position="69"/>
    </location>
</feature>
<evidence type="ECO:0000256" key="1">
    <source>
        <dbReference type="SAM" id="SignalP"/>
    </source>
</evidence>
<dbReference type="KEGG" id="svt:SVTN_03495"/>